<evidence type="ECO:0000259" key="1">
    <source>
        <dbReference type="Pfam" id="PF04545"/>
    </source>
</evidence>
<name>A0A1Z2XQ43_9FIRM</name>
<reference evidence="4" key="2">
    <citation type="submission" date="2017-05" db="EMBL/GenBank/DDBJ databases">
        <title>Improved OligoMM genomes.</title>
        <authorList>
            <person name="Garzetti D."/>
        </authorList>
    </citation>
    <scope>NUCLEOTIDE SEQUENCE [LARGE SCALE GENOMIC DNA]</scope>
    <source>
        <strain evidence="4">KB18</strain>
    </source>
</reference>
<dbReference type="EMBL" id="CP065321">
    <property type="protein sequence ID" value="QQR29857.1"/>
    <property type="molecule type" value="Genomic_DNA"/>
</dbReference>
<reference evidence="2" key="1">
    <citation type="journal article" date="2017" name="Genome Announc.">
        <title>High-Quality Whole-Genome Sequences of the Oligo-Mouse-Microbiota Bacterial Community.</title>
        <authorList>
            <person name="Garzetti D."/>
            <person name="Brugiroux S."/>
            <person name="Bunk B."/>
            <person name="Pukall R."/>
            <person name="McCoy K.D."/>
            <person name="Macpherson A.J."/>
            <person name="Stecher B."/>
        </authorList>
    </citation>
    <scope>NUCLEOTIDE SEQUENCE</scope>
    <source>
        <strain evidence="2">KB18</strain>
    </source>
</reference>
<sequence>MKYPPRKVFVLEDGVYEELSYIEFRQREDTYQGRRFIPLHGMLMEVSEGDYKAFYKDKRRQKYLDERSAKNGDFSYDMLTTDEFNGEDILVDMASDTAGDVENEIMLDNLRLEVKRLSEDEQKILYLIYGQRLSERAVAERFHVSQNAIHRRKVQILAKLRKAKNLK</sequence>
<feature type="domain" description="RNA polymerase sigma-70 region 4" evidence="1">
    <location>
        <begin position="115"/>
        <end position="162"/>
    </location>
</feature>
<dbReference type="GO" id="GO:0006352">
    <property type="term" value="P:DNA-templated transcription initiation"/>
    <property type="evidence" value="ECO:0007669"/>
    <property type="project" value="InterPro"/>
</dbReference>
<dbReference type="Proteomes" id="UP000596035">
    <property type="component" value="Chromosome"/>
</dbReference>
<reference evidence="3 5" key="3">
    <citation type="submission" date="2020-11" db="EMBL/GenBank/DDBJ databases">
        <title>Closed and high quality bacterial genomes of the OMM12 community.</title>
        <authorList>
            <person name="Marbouty M."/>
            <person name="Lamy-Besnier Q."/>
            <person name="Debarbieux L."/>
            <person name="Koszul R."/>
        </authorList>
    </citation>
    <scope>NUCLEOTIDE SEQUENCE [LARGE SCALE GENOMIC DNA]</scope>
    <source>
        <strain evidence="3 5">KB18</strain>
    </source>
</reference>
<organism evidence="3 5">
    <name type="scientific">Acutalibacter muris</name>
    <dbReference type="NCBI Taxonomy" id="1796620"/>
    <lineage>
        <taxon>Bacteria</taxon>
        <taxon>Bacillati</taxon>
        <taxon>Bacillota</taxon>
        <taxon>Clostridia</taxon>
        <taxon>Eubacteriales</taxon>
        <taxon>Acutalibacteraceae</taxon>
        <taxon>Acutalibacter</taxon>
    </lineage>
</organism>
<dbReference type="EMBL" id="CP021422">
    <property type="protein sequence ID" value="ASB40577.1"/>
    <property type="molecule type" value="Genomic_DNA"/>
</dbReference>
<evidence type="ECO:0000313" key="3">
    <source>
        <dbReference type="EMBL" id="QQR29857.1"/>
    </source>
</evidence>
<dbReference type="SUPFAM" id="SSF88659">
    <property type="entry name" value="Sigma3 and sigma4 domains of RNA polymerase sigma factors"/>
    <property type="match status" value="1"/>
</dbReference>
<keyword evidence="4" id="KW-1185">Reference proteome</keyword>
<dbReference type="KEGG" id="amur:ADH66_07840"/>
<dbReference type="Gene3D" id="1.20.140.160">
    <property type="match status" value="1"/>
</dbReference>
<accession>A0A1Z2XQ43</accession>
<dbReference type="Pfam" id="PF04545">
    <property type="entry name" value="Sigma70_r4"/>
    <property type="match status" value="1"/>
</dbReference>
<proteinExistence type="predicted"/>
<evidence type="ECO:0000313" key="2">
    <source>
        <dbReference type="EMBL" id="ASB40577.1"/>
    </source>
</evidence>
<gene>
    <name evidence="2" type="ORF">ADH66_07840</name>
    <name evidence="3" type="ORF">I5Q82_17880</name>
</gene>
<dbReference type="GO" id="GO:0003700">
    <property type="term" value="F:DNA-binding transcription factor activity"/>
    <property type="evidence" value="ECO:0007669"/>
    <property type="project" value="InterPro"/>
</dbReference>
<dbReference type="Proteomes" id="UP000196710">
    <property type="component" value="Chromosome"/>
</dbReference>
<dbReference type="AlphaFoldDB" id="A0A1Z2XQ43"/>
<evidence type="ECO:0000313" key="5">
    <source>
        <dbReference type="Proteomes" id="UP000596035"/>
    </source>
</evidence>
<dbReference type="InterPro" id="IPR013324">
    <property type="entry name" value="RNA_pol_sigma_r3/r4-like"/>
</dbReference>
<evidence type="ECO:0000313" key="4">
    <source>
        <dbReference type="Proteomes" id="UP000196710"/>
    </source>
</evidence>
<protein>
    <submittedName>
        <fullName evidence="3">Sigma-70 family RNA polymerase sigma factor</fullName>
    </submittedName>
</protein>
<dbReference type="InterPro" id="IPR007630">
    <property type="entry name" value="RNA_pol_sigma70_r4"/>
</dbReference>
<dbReference type="RefSeq" id="WP_066533761.1">
    <property type="nucleotide sequence ID" value="NZ_CP021422.1"/>
</dbReference>